<keyword evidence="3 6" id="KW-0812">Transmembrane</keyword>
<dbReference type="VEuPathDB" id="FungiDB:DNF11_3893"/>
<accession>A0A3G2S9X8</accession>
<dbReference type="EC" id="3.1.3.4" evidence="8"/>
<feature type="transmembrane region" description="Helical" evidence="6">
    <location>
        <begin position="170"/>
        <end position="189"/>
    </location>
</feature>
<comment type="subcellular location">
    <subcellularLocation>
        <location evidence="1">Membrane</location>
        <topology evidence="1">Multi-pass membrane protein</topology>
    </subcellularLocation>
</comment>
<dbReference type="SUPFAM" id="SSF48317">
    <property type="entry name" value="Acid phosphatase/Vanadium-dependent haloperoxidase"/>
    <property type="match status" value="1"/>
</dbReference>
<sequence>MSIRSFLADFARSPSHKRWFIDWAACTLMLLLYRGILHHRSDGFHQQFTLNDPSIQHPHTDNQRVPEHLLTLLSVVLPISCIIFCSMLLKQRWARLNMGLLGFAMTIVITGCITELGKNLVGRPRPDFLARCKPTQSSIQSSKYHSLLVDYTICSTPITSHTLADGFKSFPSGHSSMAFSGLTFLAWYIRGFFTAIMRKLTCVVYEQVPDEEPIRLEEGLDREAEEVPQHLVLSSLVLPLVPVILAAYISVSRLMDYRHHPTDILAGTILGASVATAVYHVYHKSHTIKA</sequence>
<dbReference type="STRING" id="425264.A0A3G2S9X8"/>
<feature type="domain" description="Phosphatidic acid phosphatase type 2/haloperoxidase" evidence="7">
    <location>
        <begin position="98"/>
        <end position="279"/>
    </location>
</feature>
<dbReference type="PANTHER" id="PTHR10165">
    <property type="entry name" value="LIPID PHOSPHATE PHOSPHATASE"/>
    <property type="match status" value="1"/>
</dbReference>
<dbReference type="SMART" id="SM00014">
    <property type="entry name" value="acidPPc"/>
    <property type="match status" value="1"/>
</dbReference>
<protein>
    <submittedName>
        <fullName evidence="8">Putative diacylglycerol pyrophosphate phosphatase 1</fullName>
        <ecNumber evidence="8">3.1.3.4</ecNumber>
    </submittedName>
</protein>
<dbReference type="EMBL" id="CP033155">
    <property type="protein sequence ID" value="AYO44843.1"/>
    <property type="molecule type" value="Genomic_DNA"/>
</dbReference>
<dbReference type="Gene3D" id="1.20.144.10">
    <property type="entry name" value="Phosphatidic acid phosphatase type 2/haloperoxidase"/>
    <property type="match status" value="1"/>
</dbReference>
<keyword evidence="5 6" id="KW-0472">Membrane</keyword>
<dbReference type="AlphaFoldDB" id="A0A3G2S9X8"/>
<feature type="transmembrane region" description="Helical" evidence="6">
    <location>
        <begin position="20"/>
        <end position="37"/>
    </location>
</feature>
<feature type="transmembrane region" description="Helical" evidence="6">
    <location>
        <begin position="264"/>
        <end position="282"/>
    </location>
</feature>
<evidence type="ECO:0000256" key="5">
    <source>
        <dbReference type="ARBA" id="ARBA00023136"/>
    </source>
</evidence>
<keyword evidence="8" id="KW-0378">Hydrolase</keyword>
<dbReference type="PANTHER" id="PTHR10165:SF35">
    <property type="entry name" value="RE23632P"/>
    <property type="match status" value="1"/>
</dbReference>
<dbReference type="InterPro" id="IPR000326">
    <property type="entry name" value="PAP2/HPO"/>
</dbReference>
<dbReference type="OrthoDB" id="10030083at2759"/>
<dbReference type="InterPro" id="IPR043216">
    <property type="entry name" value="PAP-like"/>
</dbReference>
<evidence type="ECO:0000256" key="3">
    <source>
        <dbReference type="ARBA" id="ARBA00022692"/>
    </source>
</evidence>
<dbReference type="GO" id="GO:0016020">
    <property type="term" value="C:membrane"/>
    <property type="evidence" value="ECO:0007669"/>
    <property type="project" value="UniProtKB-SubCell"/>
</dbReference>
<organism evidence="8 9">
    <name type="scientific">Malassezia restricta (strain ATCC 96810 / NBRC 103918 / CBS 7877)</name>
    <name type="common">Seborrheic dermatitis infection agent</name>
    <dbReference type="NCBI Taxonomy" id="425264"/>
    <lineage>
        <taxon>Eukaryota</taxon>
        <taxon>Fungi</taxon>
        <taxon>Dikarya</taxon>
        <taxon>Basidiomycota</taxon>
        <taxon>Ustilaginomycotina</taxon>
        <taxon>Malasseziomycetes</taxon>
        <taxon>Malasseziales</taxon>
        <taxon>Malasseziaceae</taxon>
        <taxon>Malassezia</taxon>
    </lineage>
</organism>
<evidence type="ECO:0000256" key="2">
    <source>
        <dbReference type="ARBA" id="ARBA00008816"/>
    </source>
</evidence>
<keyword evidence="4 6" id="KW-1133">Transmembrane helix</keyword>
<feature type="transmembrane region" description="Helical" evidence="6">
    <location>
        <begin position="96"/>
        <end position="116"/>
    </location>
</feature>
<evidence type="ECO:0000256" key="6">
    <source>
        <dbReference type="SAM" id="Phobius"/>
    </source>
</evidence>
<dbReference type="GO" id="GO:0006644">
    <property type="term" value="P:phospholipid metabolic process"/>
    <property type="evidence" value="ECO:0007669"/>
    <property type="project" value="InterPro"/>
</dbReference>
<dbReference type="GO" id="GO:0008195">
    <property type="term" value="F:phosphatidate phosphatase activity"/>
    <property type="evidence" value="ECO:0007669"/>
    <property type="project" value="UniProtKB-EC"/>
</dbReference>
<gene>
    <name evidence="8" type="primary">dpp1</name>
    <name evidence="8" type="ORF">DNF11_3893</name>
</gene>
<dbReference type="Proteomes" id="UP000269793">
    <property type="component" value="Chromosome VIII"/>
</dbReference>
<dbReference type="CDD" id="cd03390">
    <property type="entry name" value="PAP2_containing_1_like"/>
    <property type="match status" value="1"/>
</dbReference>
<feature type="transmembrane region" description="Helical" evidence="6">
    <location>
        <begin position="69"/>
        <end position="89"/>
    </location>
</feature>
<evidence type="ECO:0000256" key="1">
    <source>
        <dbReference type="ARBA" id="ARBA00004141"/>
    </source>
</evidence>
<evidence type="ECO:0000259" key="7">
    <source>
        <dbReference type="SMART" id="SM00014"/>
    </source>
</evidence>
<comment type="similarity">
    <text evidence="2">Belongs to the PA-phosphatase related phosphoesterase family.</text>
</comment>
<evidence type="ECO:0000256" key="4">
    <source>
        <dbReference type="ARBA" id="ARBA00022989"/>
    </source>
</evidence>
<dbReference type="GO" id="GO:0046839">
    <property type="term" value="P:phospholipid dephosphorylation"/>
    <property type="evidence" value="ECO:0007669"/>
    <property type="project" value="TreeGrafter"/>
</dbReference>
<feature type="transmembrane region" description="Helical" evidence="6">
    <location>
        <begin position="231"/>
        <end position="252"/>
    </location>
</feature>
<evidence type="ECO:0000313" key="8">
    <source>
        <dbReference type="EMBL" id="AYO44843.1"/>
    </source>
</evidence>
<evidence type="ECO:0000313" key="9">
    <source>
        <dbReference type="Proteomes" id="UP000269793"/>
    </source>
</evidence>
<proteinExistence type="inferred from homology"/>
<dbReference type="Pfam" id="PF01569">
    <property type="entry name" value="PAP2"/>
    <property type="match status" value="1"/>
</dbReference>
<reference evidence="8 9" key="1">
    <citation type="submission" date="2018-10" db="EMBL/GenBank/DDBJ databases">
        <title>Complete genome sequence of Malassezia restricta CBS 7877.</title>
        <authorList>
            <person name="Morand S.C."/>
            <person name="Bertignac M."/>
            <person name="Iltis A."/>
            <person name="Kolder I."/>
            <person name="Pirovano W."/>
            <person name="Jourdain R."/>
            <person name="Clavaud C."/>
        </authorList>
    </citation>
    <scope>NUCLEOTIDE SEQUENCE [LARGE SCALE GENOMIC DNA]</scope>
    <source>
        <strain evidence="8 9">CBS 7877</strain>
    </source>
</reference>
<keyword evidence="9" id="KW-1185">Reference proteome</keyword>
<name>A0A3G2S9X8_MALR7</name>
<dbReference type="InterPro" id="IPR036938">
    <property type="entry name" value="PAP2/HPO_sf"/>
</dbReference>